<comment type="caution">
    <text evidence="10">The sequence shown here is derived from an EMBL/GenBank/DDBJ whole genome shotgun (WGS) entry which is preliminary data.</text>
</comment>
<dbReference type="Gene3D" id="3.30.460.10">
    <property type="entry name" value="Beta Polymerase, domain 2"/>
    <property type="match status" value="2"/>
</dbReference>
<comment type="catalytic activity">
    <reaction evidence="7">
        <text>[glutamine synthetase]-L-tyrosine + ATP = [glutamine synthetase]-O(4)-(5'-adenylyl)-L-tyrosine + diphosphate</text>
        <dbReference type="Rhea" id="RHEA:18589"/>
        <dbReference type="Rhea" id="RHEA-COMP:10660"/>
        <dbReference type="Rhea" id="RHEA-COMP:10661"/>
        <dbReference type="ChEBI" id="CHEBI:30616"/>
        <dbReference type="ChEBI" id="CHEBI:33019"/>
        <dbReference type="ChEBI" id="CHEBI:46858"/>
        <dbReference type="ChEBI" id="CHEBI:83624"/>
        <dbReference type="EC" id="2.7.7.42"/>
    </reaction>
</comment>
<dbReference type="EC" id="2.7.7.89" evidence="7"/>
<proteinExistence type="inferred from homology"/>
<dbReference type="NCBIfam" id="NF010707">
    <property type="entry name" value="PRK14109.1"/>
    <property type="match status" value="1"/>
</dbReference>
<dbReference type="RefSeq" id="WP_372443495.1">
    <property type="nucleotide sequence ID" value="NZ_JAGIOB010000001.1"/>
</dbReference>
<evidence type="ECO:0000313" key="11">
    <source>
        <dbReference type="Proteomes" id="UP000758168"/>
    </source>
</evidence>
<accession>A0ABS4ZB36</accession>
<evidence type="ECO:0000256" key="1">
    <source>
        <dbReference type="ARBA" id="ARBA00022679"/>
    </source>
</evidence>
<comment type="similarity">
    <text evidence="7">Belongs to the GlnE family.</text>
</comment>
<dbReference type="CDD" id="cd05401">
    <property type="entry name" value="NT_GlnE_GlnD_like"/>
    <property type="match status" value="2"/>
</dbReference>
<evidence type="ECO:0000259" key="8">
    <source>
        <dbReference type="Pfam" id="PF03710"/>
    </source>
</evidence>
<dbReference type="PANTHER" id="PTHR30621">
    <property type="entry name" value="GLUTAMINE SYNTHETASE ADENYLYLTRANSFERASE"/>
    <property type="match status" value="1"/>
</dbReference>
<sequence>MTRLQTTQGTLARRGFLDAAAALAALDGWHVDQEAVLDLLVRSADPDLALGGLSRLYEQQPDLPGRLVAAPELARRLVMVLGASASLAQHLLAHPEHLDLLDGELDKASPGTLRRTLMAATGADPDAVLPVATELTGDPLRTAYRGALLRIAARDLCAPEPIEVVDDVADELSDLADATLEAALSIARAKAGEPALLTRLAVVGLGKCGAQELNYVSDVDVLFVAEPALGEDGEPLLSADAAVATATRMAAELSRICSAHTAAGTIWEVDAALRPEGRAGQLVRRLASHQAYYERWAKTWEFQAMLKARPCAGDLALGQDFVDMVAPMVWRAAERENFVSDAQAMRKRVVAHIPAREQGRELKLGEGGLRDVEFSVQLLQLVHGRVDERLRTRATLPALKALVDNGYVGREDGKGFGLAYRFLRTLEHRIQLFHLRRTHVLPDGEADLRRLGRSLGYGDPVQQLLSTWRHTSGRVRRLHQRLFYSPLLDVVARIPSPELRLTTDAAVDRLKALGYADPRAALRHIGSLGQGVSRQAEIQRQLLPAMLGWFAGAPNPDAGLLAFRQVSEALGTTPWYLRALRDEGAMAERLARILASSRFAVSLLTRAPQTVQMLAGEQELRPRPLADLSGEMRAAARRQSSTEAGIEAVRAIRRRELFRIAAADLLGELDVLGVGEAISDLASATIDAALAVVRAGASDPAAVPPIAVIAMGRWGGHEMSYASDCDAMFVMGDVARGSAAGGDPTRAAAAVISEMRRLLARPGADPALAVDADLRPEGKGGALIRSLTAYRNYYGRWSSTWELQALVRADALAGDVEVGADLLAEIDARRWPDGGLSAAQLSEIRKLKARVEAERLPRGADPAKHTKLGPGGLADVEWTVQLLQLQHAHAVPALRSSRTVTALRAAREAGLLDEGDAGHLEAAWLFASRIRNQIMLVRGRGGDSLPADNRELAALAELLGYGPGESSHLLADYRRITRRARGVVDRVFWGLE</sequence>
<comment type="cofactor">
    <cofactor evidence="7">
        <name>Mg(2+)</name>
        <dbReference type="ChEBI" id="CHEBI:18420"/>
    </cofactor>
</comment>
<keyword evidence="3 7" id="KW-0547">Nucleotide-binding</keyword>
<evidence type="ECO:0000256" key="4">
    <source>
        <dbReference type="ARBA" id="ARBA00022840"/>
    </source>
</evidence>
<feature type="domain" description="Glutamate-ammonia ligase adenylyltransferase repeated" evidence="8">
    <location>
        <begin position="76"/>
        <end position="321"/>
    </location>
</feature>
<dbReference type="Pfam" id="PF03710">
    <property type="entry name" value="GlnE"/>
    <property type="match status" value="2"/>
</dbReference>
<comment type="catalytic activity">
    <reaction evidence="7">
        <text>[glutamine synthetase]-O(4)-(5'-adenylyl)-L-tyrosine + phosphate = [glutamine synthetase]-L-tyrosine + ADP</text>
        <dbReference type="Rhea" id="RHEA:43716"/>
        <dbReference type="Rhea" id="RHEA-COMP:10660"/>
        <dbReference type="Rhea" id="RHEA-COMP:10661"/>
        <dbReference type="ChEBI" id="CHEBI:43474"/>
        <dbReference type="ChEBI" id="CHEBI:46858"/>
        <dbReference type="ChEBI" id="CHEBI:83624"/>
        <dbReference type="ChEBI" id="CHEBI:456216"/>
        <dbReference type="EC" id="2.7.7.89"/>
    </reaction>
</comment>
<feature type="domain" description="PII-uridylyltransferase/Glutamine-synthetase adenylyltransferase" evidence="9">
    <location>
        <begin position="847"/>
        <end position="986"/>
    </location>
</feature>
<feature type="domain" description="Glutamate-ammonia ligase adenylyltransferase repeated" evidence="8">
    <location>
        <begin position="588"/>
        <end position="823"/>
    </location>
</feature>
<evidence type="ECO:0000256" key="5">
    <source>
        <dbReference type="ARBA" id="ARBA00022842"/>
    </source>
</evidence>
<dbReference type="SUPFAM" id="SSF81593">
    <property type="entry name" value="Nucleotidyltransferase substrate binding subunit/domain"/>
    <property type="match status" value="2"/>
</dbReference>
<reference evidence="10 11" key="1">
    <citation type="submission" date="2021-03" db="EMBL/GenBank/DDBJ databases">
        <title>Sequencing the genomes of 1000 actinobacteria strains.</title>
        <authorList>
            <person name="Klenk H.-P."/>
        </authorList>
    </citation>
    <scope>NUCLEOTIDE SEQUENCE [LARGE SCALE GENOMIC DNA]</scope>
    <source>
        <strain evidence="10 11">DSM 12936</strain>
    </source>
</reference>
<gene>
    <name evidence="7" type="primary">glnE</name>
    <name evidence="10" type="ORF">JOF54_003189</name>
</gene>
<evidence type="ECO:0000259" key="9">
    <source>
        <dbReference type="Pfam" id="PF08335"/>
    </source>
</evidence>
<evidence type="ECO:0000256" key="2">
    <source>
        <dbReference type="ARBA" id="ARBA00022695"/>
    </source>
</evidence>
<keyword evidence="2 7" id="KW-0548">Nucleotidyltransferase</keyword>
<dbReference type="InterPro" id="IPR013546">
    <property type="entry name" value="PII_UdlTrfase/GS_AdlTrfase"/>
</dbReference>
<keyword evidence="1 7" id="KW-0808">Transferase</keyword>
<keyword evidence="5 7" id="KW-0460">Magnesium</keyword>
<feature type="domain" description="PII-uridylyltransferase/Glutamine-synthetase adenylyltransferase" evidence="9">
    <location>
        <begin position="344"/>
        <end position="483"/>
    </location>
</feature>
<dbReference type="GO" id="GO:0008882">
    <property type="term" value="F:[glutamate-ammonia-ligase] adenylyltransferase activity"/>
    <property type="evidence" value="ECO:0007669"/>
    <property type="project" value="UniProtKB-EC"/>
</dbReference>
<evidence type="ECO:0000313" key="10">
    <source>
        <dbReference type="EMBL" id="MBP2418267.1"/>
    </source>
</evidence>
<dbReference type="SUPFAM" id="SSF81301">
    <property type="entry name" value="Nucleotidyltransferase"/>
    <property type="match status" value="2"/>
</dbReference>
<dbReference type="Gene3D" id="1.20.120.330">
    <property type="entry name" value="Nucleotidyltransferases domain 2"/>
    <property type="match status" value="2"/>
</dbReference>
<dbReference type="InterPro" id="IPR005190">
    <property type="entry name" value="GlnE_rpt_dom"/>
</dbReference>
<dbReference type="InterPro" id="IPR043519">
    <property type="entry name" value="NT_sf"/>
</dbReference>
<name>A0ABS4ZB36_9ACTN</name>
<comment type="function">
    <text evidence="7">Involved in the regulation of glutamine synthetase GlnA, a key enzyme in the process to assimilate ammonia. When cellular nitrogen levels are high, the C-terminal adenylyl transferase (AT) inactivates GlnA by covalent transfer of an adenylyl group from ATP to specific tyrosine residue of GlnA, thus reducing its activity. Conversely, when nitrogen levels are low, the N-terminal adenylyl removase (AR) activates GlnA by removing the adenylyl group by phosphorolysis, increasing its activity. The regulatory region of GlnE binds the signal transduction protein PII (GlnB) which indicates the nitrogen status of the cell.</text>
</comment>
<feature type="region of interest" description="Adenylyl removase" evidence="7">
    <location>
        <begin position="1"/>
        <end position="487"/>
    </location>
</feature>
<dbReference type="EC" id="2.7.7.42" evidence="7"/>
<keyword evidence="4 7" id="KW-0067">ATP-binding</keyword>
<organism evidence="10 11">
    <name type="scientific">Microlunatus capsulatus</name>
    <dbReference type="NCBI Taxonomy" id="99117"/>
    <lineage>
        <taxon>Bacteria</taxon>
        <taxon>Bacillati</taxon>
        <taxon>Actinomycetota</taxon>
        <taxon>Actinomycetes</taxon>
        <taxon>Propionibacteriales</taxon>
        <taxon>Propionibacteriaceae</taxon>
        <taxon>Microlunatus</taxon>
    </lineage>
</organism>
<keyword evidence="6 7" id="KW-0511">Multifunctional enzyme</keyword>
<protein>
    <recommendedName>
        <fullName evidence="7">Bifunctional glutamine synthetase adenylyltransferase/adenylyl-removing enzyme</fullName>
    </recommendedName>
    <alternativeName>
        <fullName evidence="7">ATP:glutamine synthetase adenylyltransferase</fullName>
    </alternativeName>
    <alternativeName>
        <fullName evidence="7">ATase</fullName>
    </alternativeName>
    <domain>
        <recommendedName>
            <fullName evidence="7">Glutamine synthetase adenylyl-L-tyrosine phosphorylase</fullName>
            <ecNumber evidence="7">2.7.7.89</ecNumber>
        </recommendedName>
        <alternativeName>
            <fullName evidence="7">Adenylyl removase</fullName>
            <shortName evidence="7">AR</shortName>
            <shortName evidence="7">AT-N</shortName>
        </alternativeName>
    </domain>
    <domain>
        <recommendedName>
            <fullName evidence="7">Glutamine synthetase adenylyl transferase</fullName>
            <ecNumber evidence="7">2.7.7.42</ecNumber>
        </recommendedName>
        <alternativeName>
            <fullName evidence="7">Adenylyl transferase</fullName>
            <shortName evidence="7">AT</shortName>
            <shortName evidence="7">AT-C</shortName>
        </alternativeName>
    </domain>
</protein>
<dbReference type="InterPro" id="IPR023057">
    <property type="entry name" value="GlnE"/>
</dbReference>
<dbReference type="HAMAP" id="MF_00802">
    <property type="entry name" value="GlnE"/>
    <property type="match status" value="1"/>
</dbReference>
<dbReference type="Pfam" id="PF08335">
    <property type="entry name" value="GlnD_UR_UTase"/>
    <property type="match status" value="2"/>
</dbReference>
<dbReference type="PANTHER" id="PTHR30621:SF0">
    <property type="entry name" value="BIFUNCTIONAL GLUTAMINE SYNTHETASE ADENYLYLTRANSFERASE_ADENYLYL-REMOVING ENZYME"/>
    <property type="match status" value="1"/>
</dbReference>
<dbReference type="Proteomes" id="UP000758168">
    <property type="component" value="Unassembled WGS sequence"/>
</dbReference>
<feature type="region of interest" description="Adenylyl transferase" evidence="7">
    <location>
        <begin position="495"/>
        <end position="992"/>
    </location>
</feature>
<evidence type="ECO:0000256" key="6">
    <source>
        <dbReference type="ARBA" id="ARBA00023268"/>
    </source>
</evidence>
<evidence type="ECO:0000256" key="3">
    <source>
        <dbReference type="ARBA" id="ARBA00022741"/>
    </source>
</evidence>
<dbReference type="EMBL" id="JAGIOB010000001">
    <property type="protein sequence ID" value="MBP2418267.1"/>
    <property type="molecule type" value="Genomic_DNA"/>
</dbReference>
<evidence type="ECO:0000256" key="7">
    <source>
        <dbReference type="HAMAP-Rule" id="MF_00802"/>
    </source>
</evidence>
<keyword evidence="11" id="KW-1185">Reference proteome</keyword>